<dbReference type="SFLD" id="SFLDS00001">
    <property type="entry name" value="Enolase"/>
    <property type="match status" value="1"/>
</dbReference>
<feature type="domain" description="Mandelate racemase/muconate lactonizing enzyme C-terminal" evidence="4">
    <location>
        <begin position="148"/>
        <end position="244"/>
    </location>
</feature>
<evidence type="ECO:0000256" key="2">
    <source>
        <dbReference type="ARBA" id="ARBA00022723"/>
    </source>
</evidence>
<dbReference type="InterPro" id="IPR013341">
    <property type="entry name" value="Mandelate_racemase_N_dom"/>
</dbReference>
<dbReference type="InterPro" id="IPR046945">
    <property type="entry name" value="RHMD-like"/>
</dbReference>
<protein>
    <submittedName>
        <fullName evidence="5">Unannotated protein</fullName>
    </submittedName>
</protein>
<dbReference type="SUPFAM" id="SSF54826">
    <property type="entry name" value="Enolase N-terminal domain-like"/>
    <property type="match status" value="1"/>
</dbReference>
<dbReference type="InterPro" id="IPR036849">
    <property type="entry name" value="Enolase-like_C_sf"/>
</dbReference>
<evidence type="ECO:0000256" key="3">
    <source>
        <dbReference type="ARBA" id="ARBA00022842"/>
    </source>
</evidence>
<reference evidence="5" key="1">
    <citation type="submission" date="2020-05" db="EMBL/GenBank/DDBJ databases">
        <authorList>
            <person name="Chiriac C."/>
            <person name="Salcher M."/>
            <person name="Ghai R."/>
            <person name="Kavagutti S V."/>
        </authorList>
    </citation>
    <scope>NUCLEOTIDE SEQUENCE</scope>
</reference>
<accession>A0A6J7PPF2</accession>
<gene>
    <name evidence="5" type="ORF">UFOPK4049_00629</name>
</gene>
<dbReference type="InterPro" id="IPR013342">
    <property type="entry name" value="Mandelate_racemase_C"/>
</dbReference>
<evidence type="ECO:0000256" key="1">
    <source>
        <dbReference type="ARBA" id="ARBA00001946"/>
    </source>
</evidence>
<dbReference type="PANTHER" id="PTHR13794">
    <property type="entry name" value="ENOLASE SUPERFAMILY, MANDELATE RACEMASE"/>
    <property type="match status" value="1"/>
</dbReference>
<evidence type="ECO:0000259" key="4">
    <source>
        <dbReference type="SMART" id="SM00922"/>
    </source>
</evidence>
<keyword evidence="2" id="KW-0479">Metal-binding</keyword>
<dbReference type="AlphaFoldDB" id="A0A6J7PPF2"/>
<keyword evidence="3" id="KW-0460">Magnesium</keyword>
<dbReference type="InterPro" id="IPR029017">
    <property type="entry name" value="Enolase-like_N"/>
</dbReference>
<dbReference type="GO" id="GO:0016052">
    <property type="term" value="P:carbohydrate catabolic process"/>
    <property type="evidence" value="ECO:0007669"/>
    <property type="project" value="TreeGrafter"/>
</dbReference>
<dbReference type="Pfam" id="PF13378">
    <property type="entry name" value="MR_MLE_C"/>
    <property type="match status" value="1"/>
</dbReference>
<dbReference type="PANTHER" id="PTHR13794:SF58">
    <property type="entry name" value="MITOCHONDRIAL ENOLASE SUPERFAMILY MEMBER 1"/>
    <property type="match status" value="1"/>
</dbReference>
<organism evidence="5">
    <name type="scientific">freshwater metagenome</name>
    <dbReference type="NCBI Taxonomy" id="449393"/>
    <lineage>
        <taxon>unclassified sequences</taxon>
        <taxon>metagenomes</taxon>
        <taxon>ecological metagenomes</taxon>
    </lineage>
</organism>
<dbReference type="SFLD" id="SFLDG00179">
    <property type="entry name" value="mandelate_racemase"/>
    <property type="match status" value="1"/>
</dbReference>
<dbReference type="Gene3D" id="3.30.390.10">
    <property type="entry name" value="Enolase-like, N-terminal domain"/>
    <property type="match status" value="1"/>
</dbReference>
<dbReference type="SUPFAM" id="SSF51604">
    <property type="entry name" value="Enolase C-terminal domain-like"/>
    <property type="match status" value="1"/>
</dbReference>
<dbReference type="EMBL" id="CAFBPB010000066">
    <property type="protein sequence ID" value="CAB5003874.1"/>
    <property type="molecule type" value="Genomic_DNA"/>
</dbReference>
<evidence type="ECO:0000313" key="5">
    <source>
        <dbReference type="EMBL" id="CAB5003874.1"/>
    </source>
</evidence>
<dbReference type="Pfam" id="PF02746">
    <property type="entry name" value="MR_MLE_N"/>
    <property type="match status" value="1"/>
</dbReference>
<dbReference type="Gene3D" id="3.20.20.120">
    <property type="entry name" value="Enolase-like C-terminal domain"/>
    <property type="match status" value="1"/>
</dbReference>
<name>A0A6J7PPF2_9ZZZZ</name>
<proteinExistence type="predicted"/>
<dbReference type="GO" id="GO:0000287">
    <property type="term" value="F:magnesium ion binding"/>
    <property type="evidence" value="ECO:0007669"/>
    <property type="project" value="TreeGrafter"/>
</dbReference>
<comment type="cofactor">
    <cofactor evidence="1">
        <name>Mg(2+)</name>
        <dbReference type="ChEBI" id="CHEBI:18420"/>
    </cofactor>
</comment>
<sequence length="373" mass="41490">MAKTVITDIEIRACRGGDALNTLDAVSAVQLPGGNRPDFTVITMTTSDGVTGTSMGFGALDAKAAAATMSQVKPFFIGRSPHDAAKNMKEFENFDRKWNHVPIYSYAPFDNACWDIVGKMAHQPVYKLLGASREKVPLYVSSMFLPGPEDYVKQALEVKAKGYKGYKLHPPGDLAIDIECYREVRKAVGDDFTLMADPVIAYTYEQALKAGRELEKLNYRWLEEPLLDVNMNGLRKLREKLDIPICGTEVIAGAHYSTAHCIAEGIVDIVRTDVSWRGGITAVMKTAHVAEAFGVQCELHTTIYHAMEQIQLHPSLAMVNCEFFETLYPFDDFDFGTKTKLNIKDGYVHAPEGEGLCIEYDWDFIENHTVATL</sequence>
<dbReference type="InterPro" id="IPR029065">
    <property type="entry name" value="Enolase_C-like"/>
</dbReference>
<dbReference type="SMART" id="SM00922">
    <property type="entry name" value="MR_MLE"/>
    <property type="match status" value="1"/>
</dbReference>
<dbReference type="GO" id="GO:0016836">
    <property type="term" value="F:hydro-lyase activity"/>
    <property type="evidence" value="ECO:0007669"/>
    <property type="project" value="TreeGrafter"/>
</dbReference>